<reference evidence="3" key="2">
    <citation type="journal article" date="2023" name="IMA Fungus">
        <title>Comparative genomic study of the Penicillium genus elucidates a diverse pangenome and 15 lateral gene transfer events.</title>
        <authorList>
            <person name="Petersen C."/>
            <person name="Sorensen T."/>
            <person name="Nielsen M.R."/>
            <person name="Sondergaard T.E."/>
            <person name="Sorensen J.L."/>
            <person name="Fitzpatrick D.A."/>
            <person name="Frisvad J.C."/>
            <person name="Nielsen K.L."/>
        </authorList>
    </citation>
    <scope>NUCLEOTIDE SEQUENCE</scope>
    <source>
        <strain evidence="3">IBT 29495</strain>
    </source>
</reference>
<dbReference type="InterPro" id="IPR053137">
    <property type="entry name" value="NLR-like"/>
</dbReference>
<dbReference type="SUPFAM" id="SSF52540">
    <property type="entry name" value="P-loop containing nucleoside triphosphate hydrolases"/>
    <property type="match status" value="1"/>
</dbReference>
<proteinExistence type="predicted"/>
<protein>
    <recommendedName>
        <fullName evidence="2">DUF7779 domain-containing protein</fullName>
    </recommendedName>
</protein>
<feature type="domain" description="DUF7779" evidence="2">
    <location>
        <begin position="323"/>
        <end position="423"/>
    </location>
</feature>
<feature type="region of interest" description="Disordered" evidence="1">
    <location>
        <begin position="356"/>
        <end position="382"/>
    </location>
</feature>
<dbReference type="EMBL" id="JAPWDS010000006">
    <property type="protein sequence ID" value="KAJ5494252.1"/>
    <property type="molecule type" value="Genomic_DNA"/>
</dbReference>
<dbReference type="SMART" id="SM00028">
    <property type="entry name" value="TPR"/>
    <property type="match status" value="7"/>
</dbReference>
<dbReference type="Gene3D" id="1.25.40.10">
    <property type="entry name" value="Tetratricopeptide repeat domain"/>
    <property type="match status" value="3"/>
</dbReference>
<dbReference type="AlphaFoldDB" id="A0A9W9XJQ1"/>
<comment type="caution">
    <text evidence="3">The sequence shown here is derived from an EMBL/GenBank/DDBJ whole genome shotgun (WGS) entry which is preliminary data.</text>
</comment>
<dbReference type="Gene3D" id="3.40.50.300">
    <property type="entry name" value="P-loop containing nucleotide triphosphate hydrolases"/>
    <property type="match status" value="1"/>
</dbReference>
<organism evidence="3 4">
    <name type="scientific">Penicillium fimorum</name>
    <dbReference type="NCBI Taxonomy" id="1882269"/>
    <lineage>
        <taxon>Eukaryota</taxon>
        <taxon>Fungi</taxon>
        <taxon>Dikarya</taxon>
        <taxon>Ascomycota</taxon>
        <taxon>Pezizomycotina</taxon>
        <taxon>Eurotiomycetes</taxon>
        <taxon>Eurotiomycetidae</taxon>
        <taxon>Eurotiales</taxon>
        <taxon>Aspergillaceae</taxon>
        <taxon>Penicillium</taxon>
    </lineage>
</organism>
<evidence type="ECO:0000259" key="2">
    <source>
        <dbReference type="Pfam" id="PF25000"/>
    </source>
</evidence>
<dbReference type="InterPro" id="IPR056681">
    <property type="entry name" value="DUF7779"/>
</dbReference>
<dbReference type="Pfam" id="PF13374">
    <property type="entry name" value="TPR_10"/>
    <property type="match status" value="2"/>
</dbReference>
<dbReference type="InterPro" id="IPR027417">
    <property type="entry name" value="P-loop_NTPase"/>
</dbReference>
<dbReference type="PRINTS" id="PR00381">
    <property type="entry name" value="KINESINLIGHT"/>
</dbReference>
<dbReference type="Pfam" id="PF13424">
    <property type="entry name" value="TPR_12"/>
    <property type="match status" value="4"/>
</dbReference>
<dbReference type="Pfam" id="PF25000">
    <property type="entry name" value="DUF7779"/>
    <property type="match status" value="1"/>
</dbReference>
<dbReference type="InterPro" id="IPR011990">
    <property type="entry name" value="TPR-like_helical_dom_sf"/>
</dbReference>
<dbReference type="OrthoDB" id="5986190at2759"/>
<reference evidence="3" key="1">
    <citation type="submission" date="2022-12" db="EMBL/GenBank/DDBJ databases">
        <authorList>
            <person name="Petersen C."/>
        </authorList>
    </citation>
    <scope>NUCLEOTIDE SEQUENCE</scope>
    <source>
        <strain evidence="3">IBT 29495</strain>
    </source>
</reference>
<evidence type="ECO:0000313" key="3">
    <source>
        <dbReference type="EMBL" id="KAJ5494252.1"/>
    </source>
</evidence>
<dbReference type="PANTHER" id="PTHR46082:SF6">
    <property type="entry name" value="AAA+ ATPASE DOMAIN-CONTAINING PROTEIN-RELATED"/>
    <property type="match status" value="1"/>
</dbReference>
<feature type="compositionally biased region" description="Polar residues" evidence="1">
    <location>
        <begin position="957"/>
        <end position="966"/>
    </location>
</feature>
<feature type="compositionally biased region" description="Basic and acidic residues" evidence="1">
    <location>
        <begin position="356"/>
        <end position="373"/>
    </location>
</feature>
<dbReference type="Proteomes" id="UP001149954">
    <property type="component" value="Unassembled WGS sequence"/>
</dbReference>
<evidence type="ECO:0000256" key="1">
    <source>
        <dbReference type="SAM" id="MobiDB-lite"/>
    </source>
</evidence>
<name>A0A9W9XJQ1_9EURO</name>
<dbReference type="NCBIfam" id="NF040586">
    <property type="entry name" value="FxSxx_TPR"/>
    <property type="match status" value="1"/>
</dbReference>
<keyword evidence="4" id="KW-1185">Reference proteome</keyword>
<sequence>MASISFGNTNSGLQAGIVNGTVNAQFYLHPERPETPPTPLSTVPFRRDPYFVCRDTLLDQIHEKISVPGSRIALVGVGGVGKSQLAIEYCYRLRDRSPNTWVFWVHASNAARFEQSFRDIADQAKIPGRQDPTANLFQLVESWLRDRKRVKWLLVLDNVDDDGFLHQPSMIGQQGLQVGYPKAATKPLLDFLPRSPNGSIIITSRNKEVALKIVYHQDVIIVNPMNRSEALKLLQQKLGRLADTPDTLTLVEELEFMPLAIVQAAGYIVHRAPRCSVSQYLEKFRQSDGEATKLLHYEAGHLYRDWEAKNSIIVTWQISFDHIQQIRPSASDLLSLMSFFDRQGVSEDLLRVHREIHNEDSSSEGNKLDRSGEDTDSISEANTDDKFNDDLATLRDFSFIFVTENISVFTMHRLVQLTVRVWLKANGQIERWKEKFITRLYQRFPTGEYKNWARCRSLFPHIKSAVSQRPGSPDCLTKWATLLYKGAWYARESGNIAESRDMAYKSRRERLLMFGLEGEHTLYSTAMLASVYRLEGRWEEAEQLELQVMETSKTKLGVDHPDTLTSMANLASTFWNQGRWEEAEQLELQVMETSKTKLGVDHPDTLTSMANLASTFWNQGRWEEAEQLFVQVMETRKTKLGVDHPDTLTSMANLASTYRNQGRWEEAEQLDVQVMETRKTKLGVDHPDTLTSMANLASTFWNQGRWEEAEQLFVQVMETRKTKLGVDHPSTLTSMANLASTYRNQGRWEEAEQLFVQVMETSKTKLGVDHPDTLTSMANLASTFWNQGRWEEAEQLFVQVMETRKTKLGVDHPSTLTSMANLASTFWNQGRWEEAEQLFVQVMETRKTKLGVDHPSTLTSMANLASTFWNQGRWEEAEQLELQVMETRKTKLGVDHPDTLTSMANLAHTLRSSEQYTAAIQLMAECIQLHDRKLGPNHPHTISSKSALNEWRGKVDSPSSQLTKPPTDTKEVSILDSSSETSKRVSRPGGHPRRTIFLRLFGR</sequence>
<dbReference type="PANTHER" id="PTHR46082">
    <property type="entry name" value="ATP/GTP-BINDING PROTEIN-RELATED"/>
    <property type="match status" value="1"/>
</dbReference>
<feature type="region of interest" description="Disordered" evidence="1">
    <location>
        <begin position="937"/>
        <end position="992"/>
    </location>
</feature>
<dbReference type="SUPFAM" id="SSF48452">
    <property type="entry name" value="TPR-like"/>
    <property type="match status" value="2"/>
</dbReference>
<evidence type="ECO:0000313" key="4">
    <source>
        <dbReference type="Proteomes" id="UP001149954"/>
    </source>
</evidence>
<dbReference type="InterPro" id="IPR019734">
    <property type="entry name" value="TPR_rpt"/>
</dbReference>
<accession>A0A9W9XJQ1</accession>
<gene>
    <name evidence="3" type="ORF">N7463_010339</name>
</gene>